<name>A0ABS7T2E1_9GAMM</name>
<reference evidence="2 3" key="1">
    <citation type="submission" date="2021-09" db="EMBL/GenBank/DDBJ databases">
        <title>Lysobacter sp. 13A isolated from the river sediment.</title>
        <authorList>
            <person name="Liu H."/>
            <person name="Li S."/>
            <person name="Mao S."/>
        </authorList>
    </citation>
    <scope>NUCLEOTIDE SEQUENCE [LARGE SCALE GENOMIC DNA]</scope>
    <source>
        <strain evidence="2 3">13A</strain>
    </source>
</reference>
<evidence type="ECO:0000313" key="3">
    <source>
        <dbReference type="Proteomes" id="UP001430954"/>
    </source>
</evidence>
<proteinExistence type="predicted"/>
<organism evidence="2 3">
    <name type="scientific">Novilysobacter selenitireducens</name>
    <dbReference type="NCBI Taxonomy" id="2872639"/>
    <lineage>
        <taxon>Bacteria</taxon>
        <taxon>Pseudomonadati</taxon>
        <taxon>Pseudomonadota</taxon>
        <taxon>Gammaproteobacteria</taxon>
        <taxon>Lysobacterales</taxon>
        <taxon>Lysobacteraceae</taxon>
        <taxon>Novilysobacter</taxon>
    </lineage>
</organism>
<sequence>MTTLTARIEGIAFWTRGLPSWDAAVAYARTGVRPDDAPARPSPQLLAPNERRRAPETVAVALDVALAACHAAGRDPATLPSVFASTHGELGITDYMCETLASAPRTISPIRFHNSVHNAAAGYWTIGAGAMAAATAISALHASFAQGLLEALAQLADGAPAVLLVGYDGASAGPLAGVTRSEGLLGGALVLSRDVSGGRDPMTLRATLADGTSPANDGPLARFGAGNAMATMLPLFDALAAGRTHATLDAGPGRVLELSLAHAPAHPTPSNEPLHA</sequence>
<dbReference type="SUPFAM" id="SSF53901">
    <property type="entry name" value="Thiolase-like"/>
    <property type="match status" value="1"/>
</dbReference>
<dbReference type="InterPro" id="IPR014030">
    <property type="entry name" value="Ketoacyl_synth_N"/>
</dbReference>
<dbReference type="Pfam" id="PF13723">
    <property type="entry name" value="Ketoacyl-synt_2"/>
    <property type="match status" value="1"/>
</dbReference>
<evidence type="ECO:0000259" key="1">
    <source>
        <dbReference type="Pfam" id="PF13723"/>
    </source>
</evidence>
<protein>
    <submittedName>
        <fullName evidence="2">Beta-ketoacyl synthase chain length factor</fullName>
    </submittedName>
</protein>
<feature type="domain" description="Beta-ketoacyl synthase-like N-terminal" evidence="1">
    <location>
        <begin position="38"/>
        <end position="171"/>
    </location>
</feature>
<keyword evidence="3" id="KW-1185">Reference proteome</keyword>
<dbReference type="InterPro" id="IPR016039">
    <property type="entry name" value="Thiolase-like"/>
</dbReference>
<evidence type="ECO:0000313" key="2">
    <source>
        <dbReference type="EMBL" id="MBZ4038035.1"/>
    </source>
</evidence>
<dbReference type="Gene3D" id="3.40.47.10">
    <property type="match status" value="1"/>
</dbReference>
<dbReference type="Proteomes" id="UP001430954">
    <property type="component" value="Unassembled WGS sequence"/>
</dbReference>
<dbReference type="RefSeq" id="WP_223674254.1">
    <property type="nucleotide sequence ID" value="NZ_JAINZW010000001.1"/>
</dbReference>
<dbReference type="EMBL" id="JAINZW010000001">
    <property type="protein sequence ID" value="MBZ4038035.1"/>
    <property type="molecule type" value="Genomic_DNA"/>
</dbReference>
<gene>
    <name evidence="2" type="ORF">K6753_00610</name>
</gene>
<comment type="caution">
    <text evidence="2">The sequence shown here is derived from an EMBL/GenBank/DDBJ whole genome shotgun (WGS) entry which is preliminary data.</text>
</comment>
<accession>A0ABS7T2E1</accession>